<reference evidence="1" key="1">
    <citation type="submission" date="2020-05" db="EMBL/GenBank/DDBJ databases">
        <authorList>
            <consortium name="Genoscope - CEA"/>
            <person name="William W."/>
        </authorList>
    </citation>
    <scope>NUCLEOTIDE SEQUENCE [LARGE SCALE GENOMIC DNA]</scope>
    <source>
        <strain evidence="1">PCC 7821</strain>
    </source>
</reference>
<dbReference type="Proteomes" id="UP000196521">
    <property type="component" value="Unassembled WGS sequence"/>
</dbReference>
<dbReference type="EMBL" id="CZCZ02000005">
    <property type="protein sequence ID" value="CAC5340322.1"/>
    <property type="molecule type" value="Genomic_DNA"/>
</dbReference>
<evidence type="ECO:0000313" key="2">
    <source>
        <dbReference type="Proteomes" id="UP000196521"/>
    </source>
</evidence>
<keyword evidence="2" id="KW-1185">Reference proteome</keyword>
<dbReference type="AlphaFoldDB" id="A0A6J7ZD98"/>
<accession>A0A6J7ZD98</accession>
<comment type="caution">
    <text evidence="1">The sequence shown here is derived from an EMBL/GenBank/DDBJ whole genome shotgun (WGS) entry which is preliminary data.</text>
</comment>
<protein>
    <submittedName>
        <fullName evidence="1">Uncharacterized protein</fullName>
    </submittedName>
</protein>
<evidence type="ECO:0000313" key="1">
    <source>
        <dbReference type="EMBL" id="CAC5340322.1"/>
    </source>
</evidence>
<gene>
    <name evidence="1" type="ORF">PLAN_100372</name>
</gene>
<name>A0A6J7ZD98_PLARU</name>
<sequence>MLLYQMIDGEYMVNLFRENDRIESAIFPELNLTPTQIFQL</sequence>
<proteinExistence type="predicted"/>
<organism evidence="1 2">
    <name type="scientific">Planktothrix rubescens CCAP 1459/22</name>
    <dbReference type="NCBI Taxonomy" id="329571"/>
    <lineage>
        <taxon>Bacteria</taxon>
        <taxon>Bacillati</taxon>
        <taxon>Cyanobacteriota</taxon>
        <taxon>Cyanophyceae</taxon>
        <taxon>Oscillatoriophycideae</taxon>
        <taxon>Oscillatoriales</taxon>
        <taxon>Microcoleaceae</taxon>
        <taxon>Planktothrix</taxon>
    </lineage>
</organism>